<name>A0A6J7PUP9_9ZZZZ</name>
<reference evidence="2" key="1">
    <citation type="submission" date="2020-05" db="EMBL/GenBank/DDBJ databases">
        <authorList>
            <person name="Chiriac C."/>
            <person name="Salcher M."/>
            <person name="Ghai R."/>
            <person name="Kavagutti S V."/>
        </authorList>
    </citation>
    <scope>NUCLEOTIDE SEQUENCE</scope>
</reference>
<gene>
    <name evidence="2" type="ORF">UFOPK3954_02219</name>
</gene>
<proteinExistence type="predicted"/>
<feature type="region of interest" description="Disordered" evidence="1">
    <location>
        <begin position="101"/>
        <end position="174"/>
    </location>
</feature>
<organism evidence="2">
    <name type="scientific">freshwater metagenome</name>
    <dbReference type="NCBI Taxonomy" id="449393"/>
    <lineage>
        <taxon>unclassified sequences</taxon>
        <taxon>metagenomes</taxon>
        <taxon>ecological metagenomes</taxon>
    </lineage>
</organism>
<feature type="compositionally biased region" description="Polar residues" evidence="1">
    <location>
        <begin position="154"/>
        <end position="167"/>
    </location>
</feature>
<protein>
    <submittedName>
        <fullName evidence="2">Unannotated protein</fullName>
    </submittedName>
</protein>
<evidence type="ECO:0000256" key="1">
    <source>
        <dbReference type="SAM" id="MobiDB-lite"/>
    </source>
</evidence>
<accession>A0A6J7PUP9</accession>
<dbReference type="EMBL" id="CAFBON010000313">
    <property type="protein sequence ID" value="CAB5009230.1"/>
    <property type="molecule type" value="Genomic_DNA"/>
</dbReference>
<evidence type="ECO:0000313" key="2">
    <source>
        <dbReference type="EMBL" id="CAB5009230.1"/>
    </source>
</evidence>
<feature type="compositionally biased region" description="Basic and acidic residues" evidence="1">
    <location>
        <begin position="120"/>
        <end position="131"/>
    </location>
</feature>
<sequence length="174" mass="18614">MSGDDSEADRHAAVCYRDAGRGGYCYRRCDAGNNRVGNLRCPECLGLLAAAPEHKRIPALQAHHLDPLAAEVDKEGVDVFLWGGRARTFAHIDELGSRLGKREDRRVGQSVVNNDVGSSDEARRSDGEELRVAGSGAHEVHGHFAATSAAPIRSASTRAMTGSQSRPSVLRPSA</sequence>
<dbReference type="AlphaFoldDB" id="A0A6J7PUP9"/>